<keyword evidence="2" id="KW-1185">Reference proteome</keyword>
<gene>
    <name evidence="1" type="ORF">L6452_00511</name>
</gene>
<reference evidence="1 2" key="2">
    <citation type="journal article" date="2022" name="Mol. Ecol. Resour.">
        <title>The genomes of chicory, endive, great burdock and yacon provide insights into Asteraceae paleo-polyploidization history and plant inulin production.</title>
        <authorList>
            <person name="Fan W."/>
            <person name="Wang S."/>
            <person name="Wang H."/>
            <person name="Wang A."/>
            <person name="Jiang F."/>
            <person name="Liu H."/>
            <person name="Zhao H."/>
            <person name="Xu D."/>
            <person name="Zhang Y."/>
        </authorList>
    </citation>
    <scope>NUCLEOTIDE SEQUENCE [LARGE SCALE GENOMIC DNA]</scope>
    <source>
        <strain evidence="2">cv. Niubang</strain>
    </source>
</reference>
<comment type="caution">
    <text evidence="1">The sequence shown here is derived from an EMBL/GenBank/DDBJ whole genome shotgun (WGS) entry which is preliminary data.</text>
</comment>
<dbReference type="EMBL" id="CM042047">
    <property type="protein sequence ID" value="KAI3769409.1"/>
    <property type="molecule type" value="Genomic_DNA"/>
</dbReference>
<sequence>MDFDFHFFSCSGARFLKYEEFEVEIVLALLIFVREITSIWQTNELRRHKPTPIDEVRSDRCKEPTALEALQHPFLQSRYYVPSSLRSKATSIGRTPPSGLLIQLTHPLIIFLSFKCCVEEYDDNDAGERGD</sequence>
<reference evidence="2" key="1">
    <citation type="journal article" date="2022" name="Mol. Ecol. Resour.">
        <title>The genomes of chicory, endive, great burdock and yacon provide insights into Asteraceae palaeo-polyploidization history and plant inulin production.</title>
        <authorList>
            <person name="Fan W."/>
            <person name="Wang S."/>
            <person name="Wang H."/>
            <person name="Wang A."/>
            <person name="Jiang F."/>
            <person name="Liu H."/>
            <person name="Zhao H."/>
            <person name="Xu D."/>
            <person name="Zhang Y."/>
        </authorList>
    </citation>
    <scope>NUCLEOTIDE SEQUENCE [LARGE SCALE GENOMIC DNA]</scope>
    <source>
        <strain evidence="2">cv. Niubang</strain>
    </source>
</reference>
<evidence type="ECO:0000313" key="1">
    <source>
        <dbReference type="EMBL" id="KAI3769409.1"/>
    </source>
</evidence>
<protein>
    <submittedName>
        <fullName evidence="1">Uncharacterized protein</fullName>
    </submittedName>
</protein>
<name>A0ACB9FDQ5_ARCLA</name>
<accession>A0ACB9FDQ5</accession>
<dbReference type="Proteomes" id="UP001055879">
    <property type="component" value="Linkage Group LG01"/>
</dbReference>
<organism evidence="1 2">
    <name type="scientific">Arctium lappa</name>
    <name type="common">Greater burdock</name>
    <name type="synonym">Lappa major</name>
    <dbReference type="NCBI Taxonomy" id="4217"/>
    <lineage>
        <taxon>Eukaryota</taxon>
        <taxon>Viridiplantae</taxon>
        <taxon>Streptophyta</taxon>
        <taxon>Embryophyta</taxon>
        <taxon>Tracheophyta</taxon>
        <taxon>Spermatophyta</taxon>
        <taxon>Magnoliopsida</taxon>
        <taxon>eudicotyledons</taxon>
        <taxon>Gunneridae</taxon>
        <taxon>Pentapetalae</taxon>
        <taxon>asterids</taxon>
        <taxon>campanulids</taxon>
        <taxon>Asterales</taxon>
        <taxon>Asteraceae</taxon>
        <taxon>Carduoideae</taxon>
        <taxon>Cardueae</taxon>
        <taxon>Arctiinae</taxon>
        <taxon>Arctium</taxon>
    </lineage>
</organism>
<proteinExistence type="predicted"/>
<evidence type="ECO:0000313" key="2">
    <source>
        <dbReference type="Proteomes" id="UP001055879"/>
    </source>
</evidence>